<name>A0A9N8WRP6_9GLOM</name>
<keyword evidence="9" id="KW-0811">Translocation</keyword>
<dbReference type="OrthoDB" id="436405at2759"/>
<dbReference type="Proteomes" id="UP000789706">
    <property type="component" value="Unassembled WGS sequence"/>
</dbReference>
<sequence>MTILNRIKLYPSHHNSINNSHSNIKNDKNTKNASEIIKRKKVKEWSELSTGEKVIGAAKVTSNFSIIVIGIGLFVSYFVITELFGPSSSTKKVLGLPMTGQGIPHSGSRLRARRVYFQDVKNVDGTRHRLLQFHVQGSISQGKALLDMVKDDNGKWYTKYLIVTIPGYGKRIFVEYNSNNSTSIDNNDNNKDNKK</sequence>
<evidence type="ECO:0000256" key="9">
    <source>
        <dbReference type="RuleBase" id="RU367142"/>
    </source>
</evidence>
<dbReference type="EMBL" id="CAJVPK010000324">
    <property type="protein sequence ID" value="CAG8494317.1"/>
    <property type="molecule type" value="Genomic_DNA"/>
</dbReference>
<dbReference type="PANTHER" id="PTHR13032:SF6">
    <property type="entry name" value="MITOCHONDRIAL IMPORT INNER MEMBRANE TRANSLOCASE SUBUNIT TIM21"/>
    <property type="match status" value="1"/>
</dbReference>
<evidence type="ECO:0000256" key="7">
    <source>
        <dbReference type="ARBA" id="ARBA00023128"/>
    </source>
</evidence>
<accession>A0A9N8WRP6</accession>
<evidence type="ECO:0000256" key="6">
    <source>
        <dbReference type="ARBA" id="ARBA00022989"/>
    </source>
</evidence>
<dbReference type="Pfam" id="PF08294">
    <property type="entry name" value="TIM21"/>
    <property type="match status" value="1"/>
</dbReference>
<keyword evidence="9" id="KW-0653">Protein transport</keyword>
<dbReference type="Gene3D" id="3.10.450.320">
    <property type="entry name" value="Mitochondrial import inner membrane translocase subunit Tim21"/>
    <property type="match status" value="1"/>
</dbReference>
<keyword evidence="9" id="KW-0999">Mitochondrion inner membrane</keyword>
<keyword evidence="11" id="KW-1185">Reference proteome</keyword>
<dbReference type="GO" id="GO:0030150">
    <property type="term" value="P:protein import into mitochondrial matrix"/>
    <property type="evidence" value="ECO:0007669"/>
    <property type="project" value="UniProtKB-UniRule"/>
</dbReference>
<keyword evidence="9" id="KW-0813">Transport</keyword>
<comment type="caution">
    <text evidence="10">The sequence shown here is derived from an EMBL/GenBank/DDBJ whole genome shotgun (WGS) entry which is preliminary data.</text>
</comment>
<keyword evidence="7 9" id="KW-0496">Mitochondrion</keyword>
<organism evidence="10 11">
    <name type="scientific">Diversispora eburnea</name>
    <dbReference type="NCBI Taxonomy" id="1213867"/>
    <lineage>
        <taxon>Eukaryota</taxon>
        <taxon>Fungi</taxon>
        <taxon>Fungi incertae sedis</taxon>
        <taxon>Mucoromycota</taxon>
        <taxon>Glomeromycotina</taxon>
        <taxon>Glomeromycetes</taxon>
        <taxon>Diversisporales</taxon>
        <taxon>Diversisporaceae</taxon>
        <taxon>Diversispora</taxon>
    </lineage>
</organism>
<keyword evidence="5" id="KW-0809">Transit peptide</keyword>
<comment type="similarity">
    <text evidence="2 9">Belongs to the TIM21 family.</text>
</comment>
<evidence type="ECO:0000256" key="3">
    <source>
        <dbReference type="ARBA" id="ARBA00020726"/>
    </source>
</evidence>
<evidence type="ECO:0000256" key="8">
    <source>
        <dbReference type="ARBA" id="ARBA00023136"/>
    </source>
</evidence>
<keyword evidence="8 9" id="KW-0472">Membrane</keyword>
<keyword evidence="4 9" id="KW-0812">Transmembrane</keyword>
<dbReference type="PANTHER" id="PTHR13032">
    <property type="entry name" value="MITOCHONDRIAL IMPORT INNER MEMBRANE TRANSLOCASE SUBUNIT TIM21"/>
    <property type="match status" value="1"/>
</dbReference>
<comment type="subcellular location">
    <subcellularLocation>
        <location evidence="9">Mitochondrion inner membrane</location>
        <topology evidence="9">Single-pass membrane protein</topology>
    </subcellularLocation>
    <subcellularLocation>
        <location evidence="1">Mitochondrion membrane</location>
        <topology evidence="1">Single-pass membrane protein</topology>
    </subcellularLocation>
</comment>
<evidence type="ECO:0000256" key="1">
    <source>
        <dbReference type="ARBA" id="ARBA00004304"/>
    </source>
</evidence>
<comment type="subunit">
    <text evidence="9">Component of the TIM23 complex.</text>
</comment>
<evidence type="ECO:0000313" key="10">
    <source>
        <dbReference type="EMBL" id="CAG8494317.1"/>
    </source>
</evidence>
<evidence type="ECO:0000256" key="4">
    <source>
        <dbReference type="ARBA" id="ARBA00022692"/>
    </source>
</evidence>
<protein>
    <recommendedName>
        <fullName evidence="3 9">Mitochondrial import inner membrane translocase subunit Tim21</fullName>
    </recommendedName>
</protein>
<dbReference type="GO" id="GO:0005744">
    <property type="term" value="C:TIM23 mitochondrial import inner membrane translocase complex"/>
    <property type="evidence" value="ECO:0007669"/>
    <property type="project" value="UniProtKB-UniRule"/>
</dbReference>
<reference evidence="10" key="1">
    <citation type="submission" date="2021-06" db="EMBL/GenBank/DDBJ databases">
        <authorList>
            <person name="Kallberg Y."/>
            <person name="Tangrot J."/>
            <person name="Rosling A."/>
        </authorList>
    </citation>
    <scope>NUCLEOTIDE SEQUENCE</scope>
    <source>
        <strain evidence="10">AZ414A</strain>
    </source>
</reference>
<evidence type="ECO:0000256" key="2">
    <source>
        <dbReference type="ARBA" id="ARBA00010867"/>
    </source>
</evidence>
<evidence type="ECO:0000313" key="11">
    <source>
        <dbReference type="Proteomes" id="UP000789706"/>
    </source>
</evidence>
<comment type="function">
    <text evidence="9">Essential component of the TIM23 complex, a complex that mediates the translocation of transit peptide-containing proteins across the mitochondrial inner membrane.</text>
</comment>
<evidence type="ECO:0000256" key="5">
    <source>
        <dbReference type="ARBA" id="ARBA00022946"/>
    </source>
</evidence>
<gene>
    <name evidence="10" type="ORF">DEBURN_LOCUS4342</name>
</gene>
<feature type="transmembrane region" description="Helical" evidence="9">
    <location>
        <begin position="64"/>
        <end position="84"/>
    </location>
</feature>
<dbReference type="AlphaFoldDB" id="A0A9N8WRP6"/>
<proteinExistence type="inferred from homology"/>
<keyword evidence="6 9" id="KW-1133">Transmembrane helix</keyword>
<dbReference type="InterPro" id="IPR013261">
    <property type="entry name" value="Tim21"/>
</dbReference>
<dbReference type="InterPro" id="IPR038552">
    <property type="entry name" value="Tim21_IMS_sf"/>
</dbReference>